<dbReference type="Proteomes" id="UP001202328">
    <property type="component" value="Unassembled WGS sequence"/>
</dbReference>
<evidence type="ECO:0000313" key="2">
    <source>
        <dbReference type="Proteomes" id="UP001202328"/>
    </source>
</evidence>
<keyword evidence="2" id="KW-1185">Reference proteome</keyword>
<comment type="caution">
    <text evidence="1">The sequence shown here is derived from an EMBL/GenBank/DDBJ whole genome shotgun (WGS) entry which is preliminary data.</text>
</comment>
<reference evidence="1" key="1">
    <citation type="submission" date="2022-04" db="EMBL/GenBank/DDBJ databases">
        <title>A functionally conserved STORR gene fusion in Papaver species that diverged 16.8 million years ago.</title>
        <authorList>
            <person name="Catania T."/>
        </authorList>
    </citation>
    <scope>NUCLEOTIDE SEQUENCE</scope>
    <source>
        <strain evidence="1">S-188037</strain>
    </source>
</reference>
<name>A0AAD4X7Q4_9MAGN</name>
<proteinExistence type="predicted"/>
<protein>
    <submittedName>
        <fullName evidence="1">Uncharacterized protein</fullName>
    </submittedName>
</protein>
<evidence type="ECO:0000313" key="1">
    <source>
        <dbReference type="EMBL" id="KAI3861428.1"/>
    </source>
</evidence>
<dbReference type="EMBL" id="JAJJMB010014260">
    <property type="protein sequence ID" value="KAI3861428.1"/>
    <property type="molecule type" value="Genomic_DNA"/>
</dbReference>
<dbReference type="AlphaFoldDB" id="A0AAD4X7Q4"/>
<sequence length="71" mass="8157">MEKKLTRYPSEFEFDSLFSTHIKSNFPSFSLPFPFLSPLREKLRQSDKVVDPNQAGWEGSAHDGRVLIKGD</sequence>
<accession>A0AAD4X7Q4</accession>
<organism evidence="1 2">
    <name type="scientific">Papaver atlanticum</name>
    <dbReference type="NCBI Taxonomy" id="357466"/>
    <lineage>
        <taxon>Eukaryota</taxon>
        <taxon>Viridiplantae</taxon>
        <taxon>Streptophyta</taxon>
        <taxon>Embryophyta</taxon>
        <taxon>Tracheophyta</taxon>
        <taxon>Spermatophyta</taxon>
        <taxon>Magnoliopsida</taxon>
        <taxon>Ranunculales</taxon>
        <taxon>Papaveraceae</taxon>
        <taxon>Papaveroideae</taxon>
        <taxon>Papaver</taxon>
    </lineage>
</organism>
<gene>
    <name evidence="1" type="ORF">MKW98_000380</name>
</gene>